<dbReference type="PANTHER" id="PTHR43096:SF10">
    <property type="entry name" value="CHAPERONE PROTEIN DNAJ A6, CHLOROPLASTIC"/>
    <property type="match status" value="1"/>
</dbReference>
<dbReference type="CDD" id="cd10719">
    <property type="entry name" value="DnaJ_zf"/>
    <property type="match status" value="1"/>
</dbReference>
<dbReference type="InterPro" id="IPR002939">
    <property type="entry name" value="DnaJ_C"/>
</dbReference>
<dbReference type="PROSITE" id="PS50076">
    <property type="entry name" value="DNAJ_2"/>
    <property type="match status" value="1"/>
</dbReference>
<keyword evidence="10" id="KW-1185">Reference proteome</keyword>
<dbReference type="Proteomes" id="UP001358193">
    <property type="component" value="Segment"/>
</dbReference>
<dbReference type="PANTHER" id="PTHR43096">
    <property type="entry name" value="DNAJ HOMOLOG 1, MITOCHONDRIAL-RELATED"/>
    <property type="match status" value="1"/>
</dbReference>
<dbReference type="PRINTS" id="PR00625">
    <property type="entry name" value="JDOMAIN"/>
</dbReference>
<evidence type="ECO:0000256" key="1">
    <source>
        <dbReference type="ARBA" id="ARBA00022723"/>
    </source>
</evidence>
<evidence type="ECO:0000313" key="10">
    <source>
        <dbReference type="Proteomes" id="UP001358193"/>
    </source>
</evidence>
<evidence type="ECO:0000256" key="5">
    <source>
        <dbReference type="PROSITE-ProRule" id="PRU00546"/>
    </source>
</evidence>
<dbReference type="Gene3D" id="2.10.230.10">
    <property type="entry name" value="Heat shock protein DnaJ, cysteine-rich domain"/>
    <property type="match status" value="1"/>
</dbReference>
<accession>A0ABZ0Z2R7</accession>
<protein>
    <recommendedName>
        <fullName evidence="11">Chaperone protein DnaJ</fullName>
    </recommendedName>
</protein>
<proteinExistence type="inferred from homology"/>
<sequence>MDSKGYYKTLGVNENASDEEIKKSFRKLSIKYHPDKYASKSDAEKAEAEKKFKEINEAYQTLGDADKRREYDNPMSGGMGGGYDMGDFSFGGSAFNDIFNSMFGGGRRGSSNFGGSSYSEPEKGTDIRMTVQLTLEEIFNGCVKNLKYNRMVRCKTCHGTGGIGTRKMCPSCGGTGQIIQEQHTPFGYMRNITTCPTCHGKKYVYDKKCPSCGGTGLENQEHTISINFEPGIPNGSKIIKAGDGNESVDVKGINGNCYIIVRYAYDTTKYNISGLDVTERIDIPYYDALLGCDYILTLPNGSKKKINIMTCMPNGKQLKMTGEGIKSNGKRGDYYLEVNYIFPTTLSLEERKKLEDIKVINYKKEHSDI</sequence>
<dbReference type="InterPro" id="IPR001305">
    <property type="entry name" value="HSP_DnaJ_Cys-rich_dom"/>
</dbReference>
<dbReference type="SUPFAM" id="SSF46565">
    <property type="entry name" value="Chaperone J-domain"/>
    <property type="match status" value="1"/>
</dbReference>
<dbReference type="InterPro" id="IPR012724">
    <property type="entry name" value="DnaJ"/>
</dbReference>
<evidence type="ECO:0000256" key="3">
    <source>
        <dbReference type="ARBA" id="ARBA00022771"/>
    </source>
</evidence>
<dbReference type="InterPro" id="IPR018253">
    <property type="entry name" value="DnaJ_domain_CS"/>
</dbReference>
<feature type="domain" description="J" evidence="7">
    <location>
        <begin position="5"/>
        <end position="75"/>
    </location>
</feature>
<dbReference type="CDD" id="cd06257">
    <property type="entry name" value="DnaJ"/>
    <property type="match status" value="1"/>
</dbReference>
<dbReference type="PROSITE" id="PS00636">
    <property type="entry name" value="DNAJ_1"/>
    <property type="match status" value="1"/>
</dbReference>
<dbReference type="InterPro" id="IPR001623">
    <property type="entry name" value="DnaJ_domain"/>
</dbReference>
<reference evidence="9 10" key="1">
    <citation type="submission" date="2023-11" db="EMBL/GenBank/DDBJ databases">
        <authorList>
            <person name="Cook R."/>
            <person name="Crisci M."/>
            <person name="Pye H."/>
            <person name="Adriaenssens E."/>
            <person name="Santini J."/>
        </authorList>
    </citation>
    <scope>NUCLEOTIDE SEQUENCE [LARGE SCALE GENOMIC DNA]</scope>
    <source>
        <strain evidence="9">Lak_Megaphage_Sonny</strain>
    </source>
</reference>
<keyword evidence="6" id="KW-0175">Coiled coil</keyword>
<evidence type="ECO:0008006" key="11">
    <source>
        <dbReference type="Google" id="ProtNLM"/>
    </source>
</evidence>
<dbReference type="Pfam" id="PF01556">
    <property type="entry name" value="DnaJ_C"/>
    <property type="match status" value="1"/>
</dbReference>
<dbReference type="InterPro" id="IPR036869">
    <property type="entry name" value="J_dom_sf"/>
</dbReference>
<keyword evidence="2" id="KW-0677">Repeat</keyword>
<dbReference type="Pfam" id="PF00684">
    <property type="entry name" value="DnaJ_CXXCXGXG"/>
    <property type="match status" value="1"/>
</dbReference>
<organism evidence="9 10">
    <name type="scientific">phage Lak_Megaphage_Sonny</name>
    <dbReference type="NCBI Taxonomy" id="3109229"/>
    <lineage>
        <taxon>Viruses</taxon>
        <taxon>Duplodnaviria</taxon>
        <taxon>Heunggongvirae</taxon>
        <taxon>Uroviricota</taxon>
        <taxon>Caudoviricetes</taxon>
        <taxon>Caudoviricetes code 15 clade</taxon>
    </lineage>
</organism>
<keyword evidence="3 5" id="KW-0863">Zinc-finger</keyword>
<dbReference type="InterPro" id="IPR036410">
    <property type="entry name" value="HSP_DnaJ_Cys-rich_dom_sf"/>
</dbReference>
<dbReference type="PROSITE" id="PS51188">
    <property type="entry name" value="ZF_CR"/>
    <property type="match status" value="1"/>
</dbReference>
<evidence type="ECO:0000313" key="9">
    <source>
        <dbReference type="EMBL" id="WQJ53499.1"/>
    </source>
</evidence>
<keyword evidence="4 5" id="KW-0862">Zinc</keyword>
<keyword evidence="1 5" id="KW-0479">Metal-binding</keyword>
<feature type="coiled-coil region" evidence="6">
    <location>
        <begin position="38"/>
        <end position="65"/>
    </location>
</feature>
<feature type="domain" description="CR-type" evidence="8">
    <location>
        <begin position="141"/>
        <end position="221"/>
    </location>
</feature>
<name>A0ABZ0Z2R7_9CAUD</name>
<dbReference type="EMBL" id="OR769223">
    <property type="protein sequence ID" value="WQJ53499.1"/>
    <property type="molecule type" value="Genomic_DNA"/>
</dbReference>
<evidence type="ECO:0000256" key="4">
    <source>
        <dbReference type="ARBA" id="ARBA00022833"/>
    </source>
</evidence>
<dbReference type="SUPFAM" id="SSF57938">
    <property type="entry name" value="DnaJ/Hsp40 cysteine-rich domain"/>
    <property type="match status" value="1"/>
</dbReference>
<feature type="zinc finger region" description="CR-type" evidence="5">
    <location>
        <begin position="141"/>
        <end position="221"/>
    </location>
</feature>
<evidence type="ECO:0000256" key="6">
    <source>
        <dbReference type="SAM" id="Coils"/>
    </source>
</evidence>
<dbReference type="Gene3D" id="1.10.287.110">
    <property type="entry name" value="DnaJ domain"/>
    <property type="match status" value="1"/>
</dbReference>
<evidence type="ECO:0000256" key="2">
    <source>
        <dbReference type="ARBA" id="ARBA00022737"/>
    </source>
</evidence>
<dbReference type="HAMAP" id="MF_01152">
    <property type="entry name" value="DnaJ"/>
    <property type="match status" value="1"/>
</dbReference>
<dbReference type="Pfam" id="PF00226">
    <property type="entry name" value="DnaJ"/>
    <property type="match status" value="1"/>
</dbReference>
<evidence type="ECO:0000259" key="7">
    <source>
        <dbReference type="PROSITE" id="PS50076"/>
    </source>
</evidence>
<dbReference type="InterPro" id="IPR008971">
    <property type="entry name" value="HSP40/DnaJ_pept-bd"/>
</dbReference>
<dbReference type="SUPFAM" id="SSF49493">
    <property type="entry name" value="HSP40/DnaJ peptide-binding domain"/>
    <property type="match status" value="2"/>
</dbReference>
<evidence type="ECO:0000259" key="8">
    <source>
        <dbReference type="PROSITE" id="PS51188"/>
    </source>
</evidence>
<dbReference type="SMART" id="SM00271">
    <property type="entry name" value="DnaJ"/>
    <property type="match status" value="1"/>
</dbReference>
<dbReference type="Gene3D" id="2.60.260.20">
    <property type="entry name" value="Urease metallochaperone UreE, N-terminal domain"/>
    <property type="match status" value="2"/>
</dbReference>